<keyword evidence="2" id="KW-1185">Reference proteome</keyword>
<organism evidence="1 2">
    <name type="scientific">Triticum urartu</name>
    <name type="common">Red wild einkorn</name>
    <name type="synonym">Crithodium urartu</name>
    <dbReference type="NCBI Taxonomy" id="4572"/>
    <lineage>
        <taxon>Eukaryota</taxon>
        <taxon>Viridiplantae</taxon>
        <taxon>Streptophyta</taxon>
        <taxon>Embryophyta</taxon>
        <taxon>Tracheophyta</taxon>
        <taxon>Spermatophyta</taxon>
        <taxon>Magnoliopsida</taxon>
        <taxon>Liliopsida</taxon>
        <taxon>Poales</taxon>
        <taxon>Poaceae</taxon>
        <taxon>BOP clade</taxon>
        <taxon>Pooideae</taxon>
        <taxon>Triticodae</taxon>
        <taxon>Triticeae</taxon>
        <taxon>Triticinae</taxon>
        <taxon>Triticum</taxon>
    </lineage>
</organism>
<protein>
    <submittedName>
        <fullName evidence="1">Uncharacterized protein</fullName>
    </submittedName>
</protein>
<evidence type="ECO:0000313" key="2">
    <source>
        <dbReference type="Proteomes" id="UP000015106"/>
    </source>
</evidence>
<dbReference type="Gramene" id="TuG1812S0002611500.01.T01">
    <property type="protein sequence ID" value="TuG1812S0002611500.01.T01.s_cds10415"/>
    <property type="gene ID" value="TuG1812S0002611500.01"/>
</dbReference>
<name>A0A8R7RDG2_TRIUA</name>
<reference evidence="1" key="2">
    <citation type="submission" date="2022-06" db="UniProtKB">
        <authorList>
            <consortium name="EnsemblPlants"/>
        </authorList>
    </citation>
    <scope>IDENTIFICATION</scope>
</reference>
<dbReference type="Proteomes" id="UP000015106">
    <property type="component" value="Unassembled WGS sequence"/>
</dbReference>
<proteinExistence type="predicted"/>
<sequence length="431" mass="47665">FENGRSIYKTFPTCKLETKQASVWSSTRDYKWTKPLCRHWLSGLDTFHHFICRLTRSACCRDLVVPSRITAAARERAGAGAARQRPAAGAAAARHVVERVHWRHDGHLPLQHPHHAAHGRPRRRLELHAPQRHLAHGLRLLPVRLPDAGGRGHDGLHVPLLVLVPHPLGEPLAALVLQLGVVVPAPPQDLEQHHAEAVHVALLRRGQRHPQLRRSVSWRPAPAARQRRHVRVLALAQPGQPEVRHLGREVGGEEDVGRLDVVVHDPLLTLLVEVSYPLGRADGDAVQRPPLERLLSPALAGAFPVAVEVLLQRAVLEVLVDERLGVGVEAEAVEPDEVHVVGPADGADLRHEPLLHLLVHGHLEHLHRHRQPVRELPLVDHPEAAGAELGGVVPGARRQLLRAEPHRLLVEDLVEELLHGTDLDHHIVHGS</sequence>
<reference evidence="2" key="1">
    <citation type="journal article" date="2013" name="Nature">
        <title>Draft genome of the wheat A-genome progenitor Triticum urartu.</title>
        <authorList>
            <person name="Ling H.Q."/>
            <person name="Zhao S."/>
            <person name="Liu D."/>
            <person name="Wang J."/>
            <person name="Sun H."/>
            <person name="Zhang C."/>
            <person name="Fan H."/>
            <person name="Li D."/>
            <person name="Dong L."/>
            <person name="Tao Y."/>
            <person name="Gao C."/>
            <person name="Wu H."/>
            <person name="Li Y."/>
            <person name="Cui Y."/>
            <person name="Guo X."/>
            <person name="Zheng S."/>
            <person name="Wang B."/>
            <person name="Yu K."/>
            <person name="Liang Q."/>
            <person name="Yang W."/>
            <person name="Lou X."/>
            <person name="Chen J."/>
            <person name="Feng M."/>
            <person name="Jian J."/>
            <person name="Zhang X."/>
            <person name="Luo G."/>
            <person name="Jiang Y."/>
            <person name="Liu J."/>
            <person name="Wang Z."/>
            <person name="Sha Y."/>
            <person name="Zhang B."/>
            <person name="Wu H."/>
            <person name="Tang D."/>
            <person name="Shen Q."/>
            <person name="Xue P."/>
            <person name="Zou S."/>
            <person name="Wang X."/>
            <person name="Liu X."/>
            <person name="Wang F."/>
            <person name="Yang Y."/>
            <person name="An X."/>
            <person name="Dong Z."/>
            <person name="Zhang K."/>
            <person name="Zhang X."/>
            <person name="Luo M.C."/>
            <person name="Dvorak J."/>
            <person name="Tong Y."/>
            <person name="Wang J."/>
            <person name="Yang H."/>
            <person name="Li Z."/>
            <person name="Wang D."/>
            <person name="Zhang A."/>
            <person name="Wang J."/>
        </authorList>
    </citation>
    <scope>NUCLEOTIDE SEQUENCE</scope>
    <source>
        <strain evidence="2">cv. G1812</strain>
    </source>
</reference>
<dbReference type="EnsemblPlants" id="TuG1812S0002611500.01.T01">
    <property type="protein sequence ID" value="TuG1812S0002611500.01.T01.s_cds10415"/>
    <property type="gene ID" value="TuG1812S0002611500.01"/>
</dbReference>
<evidence type="ECO:0000313" key="1">
    <source>
        <dbReference type="EnsemblPlants" id="TuG1812S0002611500.01.T01.s_cds10415"/>
    </source>
</evidence>
<dbReference type="AlphaFoldDB" id="A0A8R7RDG2"/>
<accession>A0A8R7RDG2</accession>